<dbReference type="CDD" id="cd06926">
    <property type="entry name" value="RNAP_II_RPB11"/>
    <property type="match status" value="1"/>
</dbReference>
<dbReference type="InterPro" id="IPR036603">
    <property type="entry name" value="RBP11-like"/>
</dbReference>
<dbReference type="GO" id="GO:0006366">
    <property type="term" value="P:transcription by RNA polymerase II"/>
    <property type="evidence" value="ECO:0007669"/>
    <property type="project" value="InterPro"/>
</dbReference>
<feature type="domain" description="DNA-directed RNA polymerase RBP11-like dimerisation" evidence="7">
    <location>
        <begin position="35"/>
        <end position="106"/>
    </location>
</feature>
<evidence type="ECO:0000256" key="4">
    <source>
        <dbReference type="ARBA" id="ARBA00023242"/>
    </source>
</evidence>
<protein>
    <recommendedName>
        <fullName evidence="7">DNA-directed RNA polymerase RBP11-like dimerisation domain-containing protein</fullName>
    </recommendedName>
</protein>
<evidence type="ECO:0000256" key="6">
    <source>
        <dbReference type="SAM" id="Coils"/>
    </source>
</evidence>
<comment type="similarity">
    <text evidence="5">Belongs to the archaeal Rpo11/eukaryotic RPB11/RPC19 RNA polymerase subunit family.</text>
</comment>
<dbReference type="OrthoDB" id="10248581at2759"/>
<evidence type="ECO:0000256" key="3">
    <source>
        <dbReference type="ARBA" id="ARBA00023163"/>
    </source>
</evidence>
<keyword evidence="9" id="KW-1185">Reference proteome</keyword>
<evidence type="ECO:0000256" key="1">
    <source>
        <dbReference type="ARBA" id="ARBA00004123"/>
    </source>
</evidence>
<gene>
    <name evidence="8" type="ORF">KFE25_001384</name>
</gene>
<dbReference type="PROSITE" id="PS01154">
    <property type="entry name" value="RNA_POL_L_13KD"/>
    <property type="match status" value="1"/>
</dbReference>
<dbReference type="InterPro" id="IPR022905">
    <property type="entry name" value="Rpo11-like"/>
</dbReference>
<dbReference type="InterPro" id="IPR037685">
    <property type="entry name" value="RBP11"/>
</dbReference>
<dbReference type="Gene3D" id="3.30.1360.10">
    <property type="entry name" value="RNA polymerase, RBP11-like subunit"/>
    <property type="match status" value="1"/>
</dbReference>
<feature type="coiled-coil region" evidence="6">
    <location>
        <begin position="87"/>
        <end position="114"/>
    </location>
</feature>
<dbReference type="InterPro" id="IPR009025">
    <property type="entry name" value="RBP11-like_dimer"/>
</dbReference>
<keyword evidence="2" id="KW-0240">DNA-directed RNA polymerase</keyword>
<dbReference type="GO" id="GO:0003677">
    <property type="term" value="F:DNA binding"/>
    <property type="evidence" value="ECO:0007669"/>
    <property type="project" value="InterPro"/>
</dbReference>
<name>A0A8J6C8B6_DIALT</name>
<dbReference type="GO" id="GO:0046983">
    <property type="term" value="F:protein dimerization activity"/>
    <property type="evidence" value="ECO:0007669"/>
    <property type="project" value="InterPro"/>
</dbReference>
<dbReference type="InterPro" id="IPR008193">
    <property type="entry name" value="RNA_pol_Rpb11_13-16kDa_CS"/>
</dbReference>
<dbReference type="GO" id="GO:0003899">
    <property type="term" value="F:DNA-directed RNA polymerase activity"/>
    <property type="evidence" value="ECO:0007669"/>
    <property type="project" value="InterPro"/>
</dbReference>
<dbReference type="Proteomes" id="UP000751190">
    <property type="component" value="Unassembled WGS sequence"/>
</dbReference>
<dbReference type="EMBL" id="JAGTXO010000024">
    <property type="protein sequence ID" value="KAG8461766.1"/>
    <property type="molecule type" value="Genomic_DNA"/>
</dbReference>
<evidence type="ECO:0000256" key="5">
    <source>
        <dbReference type="ARBA" id="ARBA00025751"/>
    </source>
</evidence>
<dbReference type="PANTHER" id="PTHR13946">
    <property type="entry name" value="DNA-DIRECTED RNA POLYMERASE I,II,III"/>
    <property type="match status" value="1"/>
</dbReference>
<sequence length="120" mass="13698">MSHANRPESWELVVLPDGTSKVAFEKDKKVENAGRFVVEREDHTLGNLVRMQLLEDTRVAFAGYRMPHPLEHKIHIEVHTTANSNPADAMILACNNLIDKLNRMEEKFDAEVARKQHQGL</sequence>
<dbReference type="SUPFAM" id="SSF55257">
    <property type="entry name" value="RBP11-like subunits of RNA polymerase"/>
    <property type="match status" value="1"/>
</dbReference>
<keyword evidence="3" id="KW-0804">Transcription</keyword>
<keyword evidence="4" id="KW-0539">Nucleus</keyword>
<dbReference type="PANTHER" id="PTHR13946:SF16">
    <property type="entry name" value="DNA-DIRECTED RNA POLYMERASE II SUBUNIT RPB11"/>
    <property type="match status" value="1"/>
</dbReference>
<evidence type="ECO:0000313" key="9">
    <source>
        <dbReference type="Proteomes" id="UP000751190"/>
    </source>
</evidence>
<dbReference type="HAMAP" id="MF_00261">
    <property type="entry name" value="RNApol_arch_Rpo11"/>
    <property type="match status" value="1"/>
</dbReference>
<accession>A0A8J6C8B6</accession>
<evidence type="ECO:0000259" key="7">
    <source>
        <dbReference type="Pfam" id="PF13656"/>
    </source>
</evidence>
<comment type="caution">
    <text evidence="8">The sequence shown here is derived from an EMBL/GenBank/DDBJ whole genome shotgun (WGS) entry which is preliminary data.</text>
</comment>
<dbReference type="AlphaFoldDB" id="A0A8J6C8B6"/>
<organism evidence="8 9">
    <name type="scientific">Diacronema lutheri</name>
    <name type="common">Unicellular marine alga</name>
    <name type="synonym">Monochrysis lutheri</name>
    <dbReference type="NCBI Taxonomy" id="2081491"/>
    <lineage>
        <taxon>Eukaryota</taxon>
        <taxon>Haptista</taxon>
        <taxon>Haptophyta</taxon>
        <taxon>Pavlovophyceae</taxon>
        <taxon>Pavlovales</taxon>
        <taxon>Pavlovaceae</taxon>
        <taxon>Diacronema</taxon>
    </lineage>
</organism>
<dbReference type="GO" id="GO:0005665">
    <property type="term" value="C:RNA polymerase II, core complex"/>
    <property type="evidence" value="ECO:0007669"/>
    <property type="project" value="InterPro"/>
</dbReference>
<comment type="subcellular location">
    <subcellularLocation>
        <location evidence="1">Nucleus</location>
    </subcellularLocation>
</comment>
<evidence type="ECO:0000313" key="8">
    <source>
        <dbReference type="EMBL" id="KAG8461766.1"/>
    </source>
</evidence>
<dbReference type="OMA" id="MNQPERY"/>
<proteinExistence type="inferred from homology"/>
<dbReference type="Pfam" id="PF13656">
    <property type="entry name" value="RNA_pol_L_2"/>
    <property type="match status" value="1"/>
</dbReference>
<keyword evidence="6" id="KW-0175">Coiled coil</keyword>
<reference evidence="8" key="1">
    <citation type="submission" date="2021-05" db="EMBL/GenBank/DDBJ databases">
        <title>The genome of the haptophyte Pavlova lutheri (Diacronema luteri, Pavlovales) - a model for lipid biosynthesis in eukaryotic algae.</title>
        <authorList>
            <person name="Hulatt C.J."/>
            <person name="Posewitz M.C."/>
        </authorList>
    </citation>
    <scope>NUCLEOTIDE SEQUENCE</scope>
    <source>
        <strain evidence="8">NIVA-4/92</strain>
    </source>
</reference>
<evidence type="ECO:0000256" key="2">
    <source>
        <dbReference type="ARBA" id="ARBA00022478"/>
    </source>
</evidence>